<feature type="region of interest" description="Disordered" evidence="2">
    <location>
        <begin position="184"/>
        <end position="233"/>
    </location>
</feature>
<evidence type="ECO:0008006" key="5">
    <source>
        <dbReference type="Google" id="ProtNLM"/>
    </source>
</evidence>
<keyword evidence="1" id="KW-0175">Coiled coil</keyword>
<proteinExistence type="predicted"/>
<accession>A0AAD9H879</accession>
<dbReference type="AlphaFoldDB" id="A0AAD9H879"/>
<feature type="region of interest" description="Disordered" evidence="2">
    <location>
        <begin position="1"/>
        <end position="128"/>
    </location>
</feature>
<keyword evidence="4" id="KW-1185">Reference proteome</keyword>
<feature type="compositionally biased region" description="Polar residues" evidence="2">
    <location>
        <begin position="199"/>
        <end position="219"/>
    </location>
</feature>
<sequence>MAPDSPRFLDRLSPTRQKSPILPLYTSRARRSDDYHLDDLPPRPDEGLLSESPRSPITMSRRRSPSPAGPWDDHTLSSAGSVSKMKPKAMFAGPPPPIAASVLLQPPASQSSRASRDGTVDTNSSTKGLAASRMMFGSILFDHGSRDQSTPRVDSVWRNLQHRERSLQKEVQRLLDMQATGLVSGSESLEPNTGGLETWSDSGSSTPTGTFYSTATSKSRMMASLDPPVRATSRGDIIPVRQPKSSGPQGLRAARNGLRRVLAALTDLKAEENEYIESSLSQRKKALAYLGKLDARRTSISAELQSLADDEEEPLAKELRGLGEQHESLGREIRQLEEKLVGMRNRQRWLEHKMEDVRNRREAGLSGYRGALKEVEGEVASLLRRPPIEPLDLEVVEALTRSAPGSASNAQDPPGGADFFRMIPARRTLAMAKDWWESETDLLLRRKMQVAKDRDALDQGTELWQETIKLVTSFEADLRQSLSTSGSATVKGKQPQRAGHEGAEALLPRMGKVILELEEYVRTAERNSWNLLICAIGAELEAFREAESLLRASLPQSQAAPRLADIEEPWPNDDGVPPHRSTQAGPGETCPAGSHHEESDNEVPPDLLVSRLEEHDEGHSLVGSLQTSSSRRDSENEVPPEFLAEHDNEHDGGMD</sequence>
<dbReference type="EMBL" id="MU843009">
    <property type="protein sequence ID" value="KAK2023194.1"/>
    <property type="molecule type" value="Genomic_DNA"/>
</dbReference>
<comment type="caution">
    <text evidence="3">The sequence shown here is derived from an EMBL/GenBank/DDBJ whole genome shotgun (WGS) entry which is preliminary data.</text>
</comment>
<organism evidence="3 4">
    <name type="scientific">Colletotrichum zoysiae</name>
    <dbReference type="NCBI Taxonomy" id="1216348"/>
    <lineage>
        <taxon>Eukaryota</taxon>
        <taxon>Fungi</taxon>
        <taxon>Dikarya</taxon>
        <taxon>Ascomycota</taxon>
        <taxon>Pezizomycotina</taxon>
        <taxon>Sordariomycetes</taxon>
        <taxon>Hypocreomycetidae</taxon>
        <taxon>Glomerellales</taxon>
        <taxon>Glomerellaceae</taxon>
        <taxon>Colletotrichum</taxon>
        <taxon>Colletotrichum graminicola species complex</taxon>
    </lineage>
</organism>
<evidence type="ECO:0000313" key="4">
    <source>
        <dbReference type="Proteomes" id="UP001232148"/>
    </source>
</evidence>
<reference evidence="3" key="1">
    <citation type="submission" date="2021-06" db="EMBL/GenBank/DDBJ databases">
        <title>Comparative genomics, transcriptomics and evolutionary studies reveal genomic signatures of adaptation to plant cell wall in hemibiotrophic fungi.</title>
        <authorList>
            <consortium name="DOE Joint Genome Institute"/>
            <person name="Baroncelli R."/>
            <person name="Diaz J.F."/>
            <person name="Benocci T."/>
            <person name="Peng M."/>
            <person name="Battaglia E."/>
            <person name="Haridas S."/>
            <person name="Andreopoulos W."/>
            <person name="Labutti K."/>
            <person name="Pangilinan J."/>
            <person name="Floch G.L."/>
            <person name="Makela M.R."/>
            <person name="Henrissat B."/>
            <person name="Grigoriev I.V."/>
            <person name="Crouch J.A."/>
            <person name="De Vries R.P."/>
            <person name="Sukno S.A."/>
            <person name="Thon M.R."/>
        </authorList>
    </citation>
    <scope>NUCLEOTIDE SEQUENCE</scope>
    <source>
        <strain evidence="3">MAFF235873</strain>
    </source>
</reference>
<evidence type="ECO:0000256" key="2">
    <source>
        <dbReference type="SAM" id="MobiDB-lite"/>
    </source>
</evidence>
<dbReference type="Proteomes" id="UP001232148">
    <property type="component" value="Unassembled WGS sequence"/>
</dbReference>
<name>A0AAD9H879_9PEZI</name>
<feature type="coiled-coil region" evidence="1">
    <location>
        <begin position="319"/>
        <end position="353"/>
    </location>
</feature>
<evidence type="ECO:0000313" key="3">
    <source>
        <dbReference type="EMBL" id="KAK2023194.1"/>
    </source>
</evidence>
<feature type="region of interest" description="Disordered" evidence="2">
    <location>
        <begin position="484"/>
        <end position="504"/>
    </location>
</feature>
<feature type="compositionally biased region" description="Basic and acidic residues" evidence="2">
    <location>
        <begin position="643"/>
        <end position="655"/>
    </location>
</feature>
<evidence type="ECO:0000256" key="1">
    <source>
        <dbReference type="SAM" id="Coils"/>
    </source>
</evidence>
<feature type="compositionally biased region" description="Basic and acidic residues" evidence="2">
    <location>
        <begin position="30"/>
        <end position="46"/>
    </location>
</feature>
<dbReference type="Gene3D" id="1.10.287.1490">
    <property type="match status" value="1"/>
</dbReference>
<protein>
    <recommendedName>
        <fullName evidence="5">Autophagy-related protein 28</fullName>
    </recommendedName>
</protein>
<feature type="region of interest" description="Disordered" evidence="2">
    <location>
        <begin position="566"/>
        <end position="655"/>
    </location>
</feature>
<gene>
    <name evidence="3" type="ORF">LX32DRAFT_644827</name>
</gene>